<keyword evidence="6" id="KW-0346">Stress response</keyword>
<evidence type="ECO:0000256" key="4">
    <source>
        <dbReference type="ARBA" id="ARBA00022801"/>
    </source>
</evidence>
<keyword evidence="5" id="KW-0694">RNA-binding</keyword>
<dbReference type="SUPFAM" id="SSF54786">
    <property type="entry name" value="YcfA/nrd intein domain"/>
    <property type="match status" value="1"/>
</dbReference>
<keyword evidence="2" id="KW-0540">Nuclease</keyword>
<dbReference type="EMBL" id="BK015320">
    <property type="protein sequence ID" value="DAE01124.1"/>
    <property type="molecule type" value="Genomic_DNA"/>
</dbReference>
<sequence>MVMRVKDVISLLEENGWRFVRMRGDHRIYYRKGARRPIVIPGNLNDDLKEGTLNSVLREAGLK</sequence>
<evidence type="ECO:0000256" key="5">
    <source>
        <dbReference type="ARBA" id="ARBA00022884"/>
    </source>
</evidence>
<protein>
    <submittedName>
        <fullName evidence="7">Toxin</fullName>
    </submittedName>
</protein>
<dbReference type="Pfam" id="PF07927">
    <property type="entry name" value="HicA_toxin"/>
    <property type="match status" value="1"/>
</dbReference>
<keyword evidence="3" id="KW-0255">Endonuclease</keyword>
<evidence type="ECO:0000256" key="1">
    <source>
        <dbReference type="ARBA" id="ARBA00022649"/>
    </source>
</evidence>
<dbReference type="InterPro" id="IPR038570">
    <property type="entry name" value="HicA_sf"/>
</dbReference>
<evidence type="ECO:0000256" key="6">
    <source>
        <dbReference type="ARBA" id="ARBA00023016"/>
    </source>
</evidence>
<keyword evidence="4" id="KW-0378">Hydrolase</keyword>
<keyword evidence="1" id="KW-1277">Toxin-antitoxin system</keyword>
<organism evidence="7">
    <name type="scientific">Siphoviridae sp. ctZE52</name>
    <dbReference type="NCBI Taxonomy" id="2825557"/>
    <lineage>
        <taxon>Viruses</taxon>
        <taxon>Duplodnaviria</taxon>
        <taxon>Heunggongvirae</taxon>
        <taxon>Uroviricota</taxon>
        <taxon>Caudoviricetes</taxon>
    </lineage>
</organism>
<evidence type="ECO:0000313" key="7">
    <source>
        <dbReference type="EMBL" id="DAE01124.1"/>
    </source>
</evidence>
<dbReference type="GO" id="GO:0016787">
    <property type="term" value="F:hydrolase activity"/>
    <property type="evidence" value="ECO:0007669"/>
    <property type="project" value="UniProtKB-KW"/>
</dbReference>
<dbReference type="Gene3D" id="3.30.920.30">
    <property type="entry name" value="Hypothetical protein"/>
    <property type="match status" value="1"/>
</dbReference>
<reference evidence="7" key="1">
    <citation type="journal article" date="2021" name="Proc. Natl. Acad. Sci. U.S.A.">
        <title>A Catalog of Tens of Thousands of Viruses from Human Metagenomes Reveals Hidden Associations with Chronic Diseases.</title>
        <authorList>
            <person name="Tisza M.J."/>
            <person name="Buck C.B."/>
        </authorList>
    </citation>
    <scope>NUCLEOTIDE SEQUENCE</scope>
    <source>
        <strain evidence="7">CtZE52</strain>
    </source>
</reference>
<evidence type="ECO:0000256" key="2">
    <source>
        <dbReference type="ARBA" id="ARBA00022722"/>
    </source>
</evidence>
<name>A0A8S5P4K3_9CAUD</name>
<dbReference type="GO" id="GO:0003729">
    <property type="term" value="F:mRNA binding"/>
    <property type="evidence" value="ECO:0007669"/>
    <property type="project" value="InterPro"/>
</dbReference>
<evidence type="ECO:0000256" key="3">
    <source>
        <dbReference type="ARBA" id="ARBA00022759"/>
    </source>
</evidence>
<accession>A0A8S5P4K3</accession>
<proteinExistence type="predicted"/>
<dbReference type="GO" id="GO:0004519">
    <property type="term" value="F:endonuclease activity"/>
    <property type="evidence" value="ECO:0007669"/>
    <property type="project" value="UniProtKB-KW"/>
</dbReference>
<dbReference type="InterPro" id="IPR012933">
    <property type="entry name" value="HicA_mRNA_interferase"/>
</dbReference>